<evidence type="ECO:0000313" key="2">
    <source>
        <dbReference type="EMBL" id="KAE9084772.1"/>
    </source>
</evidence>
<sequence>MPADARTRVSTFNSCIAEWSRRTEFARRKLLFSSCRAWMRAGMTSVLVGQLSAKAVELGGVGNEACLQPLTIRRELSTSRGRLGVGVDEAPLERGGHLPVRLQGGFCFSQPLEELQPFGSKLVDPILSFVKLGRRLPAKDIGLHTEIHLNVQFVLHILRQSLEPIHLLTERHHLLGLGDGQTSRSHRSRSYLFEGRGMLKASIQHWIDPSGRCTGDANDQLGETVELAVGRRQYWRERLGLHPLRVQRPLLRQPQPRPTPRELPMMPKARKLATEGE</sequence>
<dbReference type="Proteomes" id="UP000441208">
    <property type="component" value="Unassembled WGS sequence"/>
</dbReference>
<dbReference type="EMBL" id="QXFZ01001800">
    <property type="protein sequence ID" value="KAE9084772.1"/>
    <property type="molecule type" value="Genomic_DNA"/>
</dbReference>
<feature type="region of interest" description="Disordered" evidence="1">
    <location>
        <begin position="251"/>
        <end position="277"/>
    </location>
</feature>
<accession>A0A6A3QWI6</accession>
<reference evidence="2 3" key="1">
    <citation type="submission" date="2018-08" db="EMBL/GenBank/DDBJ databases">
        <title>Genomic investigation of the strawberry pathogen Phytophthora fragariae indicates pathogenicity is determined by transcriptional variation in three key races.</title>
        <authorList>
            <person name="Adams T.M."/>
            <person name="Armitage A.D."/>
            <person name="Sobczyk M.K."/>
            <person name="Bates H.J."/>
            <person name="Dunwell J.M."/>
            <person name="Nellist C.F."/>
            <person name="Harrison R.J."/>
        </authorList>
    </citation>
    <scope>NUCLEOTIDE SEQUENCE [LARGE SCALE GENOMIC DNA]</scope>
    <source>
        <strain evidence="2 3">NOV-71</strain>
    </source>
</reference>
<proteinExistence type="predicted"/>
<protein>
    <submittedName>
        <fullName evidence="2">Uncharacterized protein</fullName>
    </submittedName>
</protein>
<name>A0A6A3QWI6_9STRA</name>
<comment type="caution">
    <text evidence="2">The sequence shown here is derived from an EMBL/GenBank/DDBJ whole genome shotgun (WGS) entry which is preliminary data.</text>
</comment>
<gene>
    <name evidence="2" type="ORF">PF007_g21391</name>
</gene>
<evidence type="ECO:0000313" key="3">
    <source>
        <dbReference type="Proteomes" id="UP000441208"/>
    </source>
</evidence>
<organism evidence="2 3">
    <name type="scientific">Phytophthora fragariae</name>
    <dbReference type="NCBI Taxonomy" id="53985"/>
    <lineage>
        <taxon>Eukaryota</taxon>
        <taxon>Sar</taxon>
        <taxon>Stramenopiles</taxon>
        <taxon>Oomycota</taxon>
        <taxon>Peronosporomycetes</taxon>
        <taxon>Peronosporales</taxon>
        <taxon>Peronosporaceae</taxon>
        <taxon>Phytophthora</taxon>
    </lineage>
</organism>
<evidence type="ECO:0000256" key="1">
    <source>
        <dbReference type="SAM" id="MobiDB-lite"/>
    </source>
</evidence>
<dbReference type="AlphaFoldDB" id="A0A6A3QWI6"/>